<feature type="domain" description="Moybdenum cofactor oxidoreductase dimerisation" evidence="7">
    <location>
        <begin position="258"/>
        <end position="359"/>
    </location>
</feature>
<dbReference type="GO" id="GO:0008482">
    <property type="term" value="F:sulfite oxidase activity"/>
    <property type="evidence" value="ECO:0007669"/>
    <property type="project" value="TreeGrafter"/>
</dbReference>
<evidence type="ECO:0000313" key="9">
    <source>
        <dbReference type="Proteomes" id="UP000825890"/>
    </source>
</evidence>
<proteinExistence type="predicted"/>
<dbReference type="GO" id="GO:0030151">
    <property type="term" value="F:molybdenum ion binding"/>
    <property type="evidence" value="ECO:0007669"/>
    <property type="project" value="InterPro"/>
</dbReference>
<dbReference type="InterPro" id="IPR036374">
    <property type="entry name" value="OxRdtase_Mopterin-bd_sf"/>
</dbReference>
<dbReference type="InterPro" id="IPR005066">
    <property type="entry name" value="MoCF_OxRdtse_dimer"/>
</dbReference>
<evidence type="ECO:0000256" key="1">
    <source>
        <dbReference type="ARBA" id="ARBA00001924"/>
    </source>
</evidence>
<dbReference type="PANTHER" id="PTHR19372:SF7">
    <property type="entry name" value="SULFITE OXIDASE, MITOCHONDRIAL"/>
    <property type="match status" value="1"/>
</dbReference>
<reference evidence="8 9" key="1">
    <citation type="submission" date="2021-01" db="EMBL/GenBank/DDBJ databases">
        <title>Cercospora kikuchii MAFF 305040 whole genome shotgun sequence.</title>
        <authorList>
            <person name="Kashiwa T."/>
            <person name="Suzuki T."/>
        </authorList>
    </citation>
    <scope>NUCLEOTIDE SEQUENCE [LARGE SCALE GENOMIC DNA]</scope>
    <source>
        <strain evidence="8 9">MAFF 305040</strain>
    </source>
</reference>
<evidence type="ECO:0000313" key="8">
    <source>
        <dbReference type="EMBL" id="GIZ38133.1"/>
    </source>
</evidence>
<evidence type="ECO:0000259" key="7">
    <source>
        <dbReference type="Pfam" id="PF03404"/>
    </source>
</evidence>
<evidence type="ECO:0008006" key="10">
    <source>
        <dbReference type="Google" id="ProtNLM"/>
    </source>
</evidence>
<dbReference type="Gene3D" id="2.60.40.650">
    <property type="match status" value="1"/>
</dbReference>
<feature type="compositionally biased region" description="Polar residues" evidence="5">
    <location>
        <begin position="15"/>
        <end position="29"/>
    </location>
</feature>
<feature type="region of interest" description="Disordered" evidence="5">
    <location>
        <begin position="1"/>
        <end position="29"/>
    </location>
</feature>
<dbReference type="GO" id="GO:0005739">
    <property type="term" value="C:mitochondrion"/>
    <property type="evidence" value="ECO:0007669"/>
    <property type="project" value="TreeGrafter"/>
</dbReference>
<keyword evidence="3" id="KW-0479">Metal-binding</keyword>
<dbReference type="AlphaFoldDB" id="A0A9P3F8T8"/>
<evidence type="ECO:0000256" key="4">
    <source>
        <dbReference type="ARBA" id="ARBA00023002"/>
    </source>
</evidence>
<dbReference type="SUPFAM" id="SSF56524">
    <property type="entry name" value="Oxidoreductase molybdopterin-binding domain"/>
    <property type="match status" value="1"/>
</dbReference>
<name>A0A9P3F8T8_9PEZI</name>
<accession>A0A9P3F8T8</accession>
<evidence type="ECO:0000256" key="2">
    <source>
        <dbReference type="ARBA" id="ARBA00022505"/>
    </source>
</evidence>
<dbReference type="GO" id="GO:0006790">
    <property type="term" value="P:sulfur compound metabolic process"/>
    <property type="evidence" value="ECO:0007669"/>
    <property type="project" value="TreeGrafter"/>
</dbReference>
<organism evidence="8 9">
    <name type="scientific">Cercospora kikuchii</name>
    <dbReference type="NCBI Taxonomy" id="84275"/>
    <lineage>
        <taxon>Eukaryota</taxon>
        <taxon>Fungi</taxon>
        <taxon>Dikarya</taxon>
        <taxon>Ascomycota</taxon>
        <taxon>Pezizomycotina</taxon>
        <taxon>Dothideomycetes</taxon>
        <taxon>Dothideomycetidae</taxon>
        <taxon>Mycosphaerellales</taxon>
        <taxon>Mycosphaerellaceae</taxon>
        <taxon>Cercospora</taxon>
    </lineage>
</organism>
<dbReference type="InterPro" id="IPR014756">
    <property type="entry name" value="Ig_E-set"/>
</dbReference>
<evidence type="ECO:0000256" key="5">
    <source>
        <dbReference type="SAM" id="MobiDB-lite"/>
    </source>
</evidence>
<dbReference type="Proteomes" id="UP000825890">
    <property type="component" value="Unassembled WGS sequence"/>
</dbReference>
<keyword evidence="2" id="KW-0500">Molybdenum</keyword>
<feature type="compositionally biased region" description="Basic and acidic residues" evidence="5">
    <location>
        <begin position="1"/>
        <end position="13"/>
    </location>
</feature>
<dbReference type="PRINTS" id="PR00407">
    <property type="entry name" value="EUMOPTERIN"/>
</dbReference>
<keyword evidence="4" id="KW-0560">Oxidoreductase</keyword>
<comment type="caution">
    <text evidence="8">The sequence shown here is derived from an EMBL/GenBank/DDBJ whole genome shotgun (WGS) entry which is preliminary data.</text>
</comment>
<sequence>MSKLKAKQEERIQDAPQQDENAKDITSSNERSACLSMTPGFHLRPPPPPHDLTDFLTPEAQLFQTIHMGKPTVDLSLYRLKIHGLVEDPYMLTLSELKSLPSTTITSFHECYGSPLQPPVKNLWRVGNVKWTGVRLKDLLSQAGVPPPAESDRDYYIWTDGLDSGSFGGYEADRYQKDLPLWKAWKEEVLLAWEMNGEALGWERGGPVRLVVPGWFGTNSTKWLCGIEVGEGRSGGLFTTRFYNERAMREGGKEVVKPVWEVGVNALIVRPKDGDVLRREESEVEIWGWAWSGPGVERVEVSVDDGESWDDADVVERVEHEWQKFSIKVVLNTGSYCVVARAISKDGEVQPLEGMRNHVHRINIQVTDQR</sequence>
<dbReference type="Pfam" id="PF03404">
    <property type="entry name" value="Mo-co_dimer"/>
    <property type="match status" value="1"/>
</dbReference>
<dbReference type="InterPro" id="IPR008335">
    <property type="entry name" value="Mopterin_OxRdtase_euk"/>
</dbReference>
<evidence type="ECO:0000256" key="3">
    <source>
        <dbReference type="ARBA" id="ARBA00022723"/>
    </source>
</evidence>
<dbReference type="InterPro" id="IPR000572">
    <property type="entry name" value="OxRdtase_Mopterin-bd_dom"/>
</dbReference>
<dbReference type="Pfam" id="PF00174">
    <property type="entry name" value="Oxidored_molyb"/>
    <property type="match status" value="1"/>
</dbReference>
<dbReference type="GeneID" id="68287131"/>
<protein>
    <recommendedName>
        <fullName evidence="10">Sulfite oxidase</fullName>
    </recommendedName>
</protein>
<gene>
    <name evidence="8" type="ORF">CKM354_000155600</name>
</gene>
<dbReference type="GO" id="GO:0020037">
    <property type="term" value="F:heme binding"/>
    <property type="evidence" value="ECO:0007669"/>
    <property type="project" value="TreeGrafter"/>
</dbReference>
<dbReference type="SUPFAM" id="SSF81296">
    <property type="entry name" value="E set domains"/>
    <property type="match status" value="1"/>
</dbReference>
<dbReference type="RefSeq" id="XP_044652620.1">
    <property type="nucleotide sequence ID" value="XM_044796685.1"/>
</dbReference>
<comment type="cofactor">
    <cofactor evidence="1">
        <name>Mo-molybdopterin</name>
        <dbReference type="ChEBI" id="CHEBI:71302"/>
    </cofactor>
</comment>
<evidence type="ECO:0000259" key="6">
    <source>
        <dbReference type="Pfam" id="PF00174"/>
    </source>
</evidence>
<dbReference type="GO" id="GO:0043546">
    <property type="term" value="F:molybdopterin cofactor binding"/>
    <property type="evidence" value="ECO:0007669"/>
    <property type="project" value="TreeGrafter"/>
</dbReference>
<feature type="domain" description="Oxidoreductase molybdopterin-binding" evidence="6">
    <location>
        <begin position="67"/>
        <end position="234"/>
    </location>
</feature>
<dbReference type="PANTHER" id="PTHR19372">
    <property type="entry name" value="SULFITE REDUCTASE"/>
    <property type="match status" value="1"/>
</dbReference>
<dbReference type="OrthoDB" id="10051395at2759"/>
<keyword evidence="9" id="KW-1185">Reference proteome</keyword>
<dbReference type="Gene3D" id="3.90.420.10">
    <property type="entry name" value="Oxidoreductase, molybdopterin-binding domain"/>
    <property type="match status" value="1"/>
</dbReference>
<dbReference type="EMBL" id="BOLY01000001">
    <property type="protein sequence ID" value="GIZ38133.1"/>
    <property type="molecule type" value="Genomic_DNA"/>
</dbReference>